<proteinExistence type="predicted"/>
<evidence type="ECO:0000313" key="1">
    <source>
        <dbReference type="EMBL" id="AWB65584.1"/>
    </source>
</evidence>
<dbReference type="KEGG" id="cate:C2869_03655"/>
<name>A0A2S0VMZ0_9ALTE</name>
<dbReference type="EMBL" id="CP026604">
    <property type="protein sequence ID" value="AWB65584.1"/>
    <property type="molecule type" value="Genomic_DNA"/>
</dbReference>
<reference evidence="1 2" key="1">
    <citation type="submission" date="2018-01" db="EMBL/GenBank/DDBJ databases">
        <title>Genome sequence of a Cantenovulum-like bacteria.</title>
        <authorList>
            <person name="Tan W.R."/>
            <person name="Lau N.-S."/>
            <person name="Go F."/>
            <person name="Amirul A.-A.A."/>
        </authorList>
    </citation>
    <scope>NUCLEOTIDE SEQUENCE [LARGE SCALE GENOMIC DNA]</scope>
    <source>
        <strain evidence="1 2">CCB-QB4</strain>
    </source>
</reference>
<dbReference type="AlphaFoldDB" id="A0A2S0VMZ0"/>
<gene>
    <name evidence="1" type="ORF">C2869_03655</name>
</gene>
<dbReference type="PROSITE" id="PS51257">
    <property type="entry name" value="PROKAR_LIPOPROTEIN"/>
    <property type="match status" value="1"/>
</dbReference>
<organism evidence="1 2">
    <name type="scientific">Saccharobesus litoralis</name>
    <dbReference type="NCBI Taxonomy" id="2172099"/>
    <lineage>
        <taxon>Bacteria</taxon>
        <taxon>Pseudomonadati</taxon>
        <taxon>Pseudomonadota</taxon>
        <taxon>Gammaproteobacteria</taxon>
        <taxon>Alteromonadales</taxon>
        <taxon>Alteromonadaceae</taxon>
        <taxon>Saccharobesus</taxon>
    </lineage>
</organism>
<keyword evidence="2" id="KW-1185">Reference proteome</keyword>
<evidence type="ECO:0000313" key="2">
    <source>
        <dbReference type="Proteomes" id="UP000244441"/>
    </source>
</evidence>
<sequence length="187" mass="21391">MELNLKNTMICSLLLSLASCGGSGGKDTSNDYSEQYKNLVGKWTSNCFLTPEQQFKDPTEPKVVDIDLYVRETLEYTDTTFKATRLFYSDPSCTNSVNYVLDPDSGQTGVYDFKNSFESSDGLTSNSYKMEYSFDYSITGAIKLNSKGQPVPRLFEKSYYFDVEKMYPVLRSQENLYVNFQIEYTLQ</sequence>
<protein>
    <submittedName>
        <fullName evidence="1">Uncharacterized protein</fullName>
    </submittedName>
</protein>
<dbReference type="Proteomes" id="UP000244441">
    <property type="component" value="Chromosome"/>
</dbReference>
<accession>A0A2S0VMZ0</accession>